<evidence type="ECO:0000313" key="2">
    <source>
        <dbReference type="EMBL" id="QBZ81350.1"/>
    </source>
</evidence>
<evidence type="ECO:0000259" key="1">
    <source>
        <dbReference type="Pfam" id="PF12937"/>
    </source>
</evidence>
<proteinExistence type="predicted"/>
<dbReference type="SUPFAM" id="SSF81383">
    <property type="entry name" value="F-box domain"/>
    <property type="match status" value="1"/>
</dbReference>
<reference evidence="2" key="1">
    <citation type="journal article" date="2019" name="Front. Microbiol.">
        <title>Pandoravirus Celtis Illustrates the Microevolution Processes at Work in the Giant Pandoraviridae Genomes.</title>
        <authorList>
            <person name="Legendre M."/>
            <person name="Alempic J.M."/>
            <person name="Philippe N."/>
            <person name="Lartigue A."/>
            <person name="Jeudy S."/>
            <person name="Poirot O."/>
            <person name="Ta N.T."/>
            <person name="Nin S."/>
            <person name="Coute Y."/>
            <person name="Abergel C."/>
            <person name="Claverie J.M."/>
        </authorList>
    </citation>
    <scope>NUCLEOTIDE SEQUENCE</scope>
</reference>
<sequence>MDINMNDASSHMMPTAIGLDALADELLVEILVRLLHANDIGRCALLSRRFADLIAHDPDGYVWRRAVEYHARLVQLDGPWLAFAASTQGWAWVRRSLDPWRGGTHNALGTVRERSSIHLGAYREDGKHGDLISILPGRDWRFAGPVDDAGVSWSPPLTLSMATRIGASRTTRSAMGGAHLRAHRAAALRALCISRVNGVTAGARHHDHSL</sequence>
<accession>A0A4D6EHR3</accession>
<dbReference type="Gene3D" id="1.20.1280.50">
    <property type="match status" value="1"/>
</dbReference>
<dbReference type="InterPro" id="IPR036047">
    <property type="entry name" value="F-box-like_dom_sf"/>
</dbReference>
<evidence type="ECO:0000313" key="3">
    <source>
        <dbReference type="Proteomes" id="UP001237152"/>
    </source>
</evidence>
<organism evidence="2 3">
    <name type="scientific">Pandoravirus celtis</name>
    <dbReference type="NCBI Taxonomy" id="2568002"/>
    <lineage>
        <taxon>Viruses</taxon>
        <taxon>Pandoravirus</taxon>
    </lineage>
</organism>
<dbReference type="Pfam" id="PF12937">
    <property type="entry name" value="F-box-like"/>
    <property type="match status" value="1"/>
</dbReference>
<gene>
    <name evidence="2" type="ORF">pclt_cds_765b</name>
</gene>
<name>A0A4D6EHR3_9VIRU</name>
<dbReference type="InterPro" id="IPR001810">
    <property type="entry name" value="F-box_dom"/>
</dbReference>
<feature type="domain" description="F-box" evidence="1">
    <location>
        <begin position="24"/>
        <end position="65"/>
    </location>
</feature>
<dbReference type="Proteomes" id="UP001237152">
    <property type="component" value="Segment"/>
</dbReference>
<protein>
    <submittedName>
        <fullName evidence="2">F-box domain containing protein</fullName>
    </submittedName>
</protein>
<dbReference type="EMBL" id="MK174290">
    <property type="protein sequence ID" value="QBZ81350.1"/>
    <property type="molecule type" value="Genomic_DNA"/>
</dbReference>